<evidence type="ECO:0000256" key="1">
    <source>
        <dbReference type="SAM" id="MobiDB-lite"/>
    </source>
</evidence>
<gene>
    <name evidence="3" type="ORF">PILCRDRAFT_2561</name>
</gene>
<dbReference type="PANTHER" id="PTHR39466">
    <property type="entry name" value="RGS DOMAIN-CONTAINING PROTEIN"/>
    <property type="match status" value="1"/>
</dbReference>
<organism evidence="3 4">
    <name type="scientific">Piloderma croceum (strain F 1598)</name>
    <dbReference type="NCBI Taxonomy" id="765440"/>
    <lineage>
        <taxon>Eukaryota</taxon>
        <taxon>Fungi</taxon>
        <taxon>Dikarya</taxon>
        <taxon>Basidiomycota</taxon>
        <taxon>Agaricomycotina</taxon>
        <taxon>Agaricomycetes</taxon>
        <taxon>Agaricomycetidae</taxon>
        <taxon>Atheliales</taxon>
        <taxon>Atheliaceae</taxon>
        <taxon>Piloderma</taxon>
    </lineage>
</organism>
<feature type="region of interest" description="Disordered" evidence="1">
    <location>
        <begin position="531"/>
        <end position="561"/>
    </location>
</feature>
<dbReference type="Gene3D" id="1.10.167.10">
    <property type="entry name" value="Regulator of G-protein Signalling 4, domain 2"/>
    <property type="match status" value="1"/>
</dbReference>
<dbReference type="SUPFAM" id="SSF48097">
    <property type="entry name" value="Regulator of G-protein signaling, RGS"/>
    <property type="match status" value="1"/>
</dbReference>
<name>A0A0C3FYQ0_PILCF</name>
<accession>A0A0C3FYQ0</accession>
<proteinExistence type="predicted"/>
<reference evidence="4" key="2">
    <citation type="submission" date="2015-01" db="EMBL/GenBank/DDBJ databases">
        <title>Evolutionary Origins and Diversification of the Mycorrhizal Mutualists.</title>
        <authorList>
            <consortium name="DOE Joint Genome Institute"/>
            <consortium name="Mycorrhizal Genomics Consortium"/>
            <person name="Kohler A."/>
            <person name="Kuo A."/>
            <person name="Nagy L.G."/>
            <person name="Floudas D."/>
            <person name="Copeland A."/>
            <person name="Barry K.W."/>
            <person name="Cichocki N."/>
            <person name="Veneault-Fourrey C."/>
            <person name="LaButti K."/>
            <person name="Lindquist E.A."/>
            <person name="Lipzen A."/>
            <person name="Lundell T."/>
            <person name="Morin E."/>
            <person name="Murat C."/>
            <person name="Riley R."/>
            <person name="Ohm R."/>
            <person name="Sun H."/>
            <person name="Tunlid A."/>
            <person name="Henrissat B."/>
            <person name="Grigoriev I.V."/>
            <person name="Hibbett D.S."/>
            <person name="Martin F."/>
        </authorList>
    </citation>
    <scope>NUCLEOTIDE SEQUENCE [LARGE SCALE GENOMIC DNA]</scope>
    <source>
        <strain evidence="4">F 1598</strain>
    </source>
</reference>
<reference evidence="3 4" key="1">
    <citation type="submission" date="2014-04" db="EMBL/GenBank/DDBJ databases">
        <authorList>
            <consortium name="DOE Joint Genome Institute"/>
            <person name="Kuo A."/>
            <person name="Tarkka M."/>
            <person name="Buscot F."/>
            <person name="Kohler A."/>
            <person name="Nagy L.G."/>
            <person name="Floudas D."/>
            <person name="Copeland A."/>
            <person name="Barry K.W."/>
            <person name="Cichocki N."/>
            <person name="Veneault-Fourrey C."/>
            <person name="LaButti K."/>
            <person name="Lindquist E.A."/>
            <person name="Lipzen A."/>
            <person name="Lundell T."/>
            <person name="Morin E."/>
            <person name="Murat C."/>
            <person name="Sun H."/>
            <person name="Tunlid A."/>
            <person name="Henrissat B."/>
            <person name="Grigoriev I.V."/>
            <person name="Hibbett D.S."/>
            <person name="Martin F."/>
            <person name="Nordberg H.P."/>
            <person name="Cantor M.N."/>
            <person name="Hua S.X."/>
        </authorList>
    </citation>
    <scope>NUCLEOTIDE SEQUENCE [LARGE SCALE GENOMIC DNA]</scope>
    <source>
        <strain evidence="3 4">F 1598</strain>
    </source>
</reference>
<feature type="transmembrane region" description="Helical" evidence="2">
    <location>
        <begin position="596"/>
        <end position="618"/>
    </location>
</feature>
<dbReference type="EMBL" id="KN832975">
    <property type="protein sequence ID" value="KIM89325.1"/>
    <property type="molecule type" value="Genomic_DNA"/>
</dbReference>
<keyword evidence="2" id="KW-0812">Transmembrane</keyword>
<keyword evidence="2" id="KW-0472">Membrane</keyword>
<keyword evidence="2" id="KW-1133">Transmembrane helix</keyword>
<dbReference type="OrthoDB" id="3232309at2759"/>
<dbReference type="STRING" id="765440.A0A0C3FYQ0"/>
<dbReference type="InterPro" id="IPR036305">
    <property type="entry name" value="RGS_sf"/>
</dbReference>
<dbReference type="HOGENOM" id="CLU_008678_1_0_1"/>
<feature type="transmembrane region" description="Helical" evidence="2">
    <location>
        <begin position="253"/>
        <end position="274"/>
    </location>
</feature>
<keyword evidence="4" id="KW-1185">Reference proteome</keyword>
<feature type="compositionally biased region" description="Low complexity" evidence="1">
    <location>
        <begin position="544"/>
        <end position="559"/>
    </location>
</feature>
<dbReference type="InterPro" id="IPR044926">
    <property type="entry name" value="RGS_subdomain_2"/>
</dbReference>
<dbReference type="PANTHER" id="PTHR39466:SF1">
    <property type="entry name" value="RGS DOMAIN-CONTAINING PROTEIN"/>
    <property type="match status" value="1"/>
</dbReference>
<dbReference type="InParanoid" id="A0A0C3FYQ0"/>
<feature type="transmembrane region" description="Helical" evidence="2">
    <location>
        <begin position="214"/>
        <end position="233"/>
    </location>
</feature>
<evidence type="ECO:0008006" key="5">
    <source>
        <dbReference type="Google" id="ProtNLM"/>
    </source>
</evidence>
<evidence type="ECO:0000313" key="4">
    <source>
        <dbReference type="Proteomes" id="UP000054166"/>
    </source>
</evidence>
<dbReference type="Proteomes" id="UP000054166">
    <property type="component" value="Unassembled WGS sequence"/>
</dbReference>
<protein>
    <recommendedName>
        <fullName evidence="5">RGS domain-containing protein</fullName>
    </recommendedName>
</protein>
<sequence length="622" mass="67958">MSSQRRPSVSHRQQTQPKTFKLSVKALLSLPYRLCNPPPAIGKVRSCAVTPIFKVQLEDVLNRKHLPPLGLKDFEEWLLYVEQCPENLYFILWLKEYTKRYDQWAIEAKPRRPSICRSSTSYRVAWPTAPASSSLALFYARAKQTFFTPNRSSPYELNISSDILSPFHTSNLGSPHPDPAVFVEVAVEVQNMLKDSLDRMVVAAYTNVGTNRGLCGILGGCFFMLVGSIAPLLVNFLNGRDRWLRLLAIPGMWLGLTILLASLHGVCLMVYIFGDLRQLRKFELSRPPISRPQALSNPRYRPVISPPISSGPVVRPPIVQISQPVAQCRTPPEPQPPRLSLPSPLQAAVIRESPRARSLSSSSAGSSIYSSLSGSESASSSSASEGHNAAALTIEIGPAFYDSAHIEGPAIHSSSSARYYGSSSKQSLETKSGLSVAEFTPTASFIHPYDPLCDDDYDSTRKLSPEERQGLGLFDFDLLPKKGYTFPPRDRALSVATNATTEAPSMAEQAGTDVLVALRSSKDISGRVQYKCNKQESSSDPEKVSSSTRSTTASPSSHRAPVDPAARFKAIKAVPAFASPFTRVLNPVVTRAQWEIVVRSAAVAGIICWTIVGCLLAIPGGR</sequence>
<dbReference type="AlphaFoldDB" id="A0A0C3FYQ0"/>
<evidence type="ECO:0000256" key="2">
    <source>
        <dbReference type="SAM" id="Phobius"/>
    </source>
</evidence>
<evidence type="ECO:0000313" key="3">
    <source>
        <dbReference type="EMBL" id="KIM89325.1"/>
    </source>
</evidence>